<keyword evidence="6 9" id="KW-0472">Membrane</keyword>
<dbReference type="OrthoDB" id="6329445at2759"/>
<dbReference type="KEGG" id="dqu:106741742"/>
<dbReference type="RefSeq" id="XP_014469511.1">
    <property type="nucleotide sequence ID" value="XM_014614025.1"/>
</dbReference>
<keyword evidence="11" id="KW-1185">Reference proteome</keyword>
<sequence length="171" mass="19561">MKMYKFRPNPWIVILYISILSYISQAQAEGISCFKCLKSSTRLEDKDRLCSHFDGSAKFQVFCPTSTFCMKRTIELRSKTSVATTVLRDCAPQKYTSHVYNEDKRKWDKIEEIIKTAYDEGCFIGEHRGSPTNPPEYCFCSFHLCNSSPMQIGVLGKIYGIMLVLLIVGLL</sequence>
<dbReference type="GO" id="GO:0030431">
    <property type="term" value="P:sleep"/>
    <property type="evidence" value="ECO:0007669"/>
    <property type="project" value="InterPro"/>
</dbReference>
<dbReference type="PANTHER" id="PTHR33562">
    <property type="entry name" value="ATILLA, ISOFORM B-RELATED-RELATED"/>
    <property type="match status" value="1"/>
</dbReference>
<protein>
    <submittedName>
        <fullName evidence="12">Uncharacterized protein LOC106741742</fullName>
    </submittedName>
</protein>
<dbReference type="InterPro" id="IPR050975">
    <property type="entry name" value="Sleep_regulator"/>
</dbReference>
<reference evidence="12" key="1">
    <citation type="submission" date="2025-08" db="UniProtKB">
        <authorList>
            <consortium name="RefSeq"/>
        </authorList>
    </citation>
    <scope>IDENTIFICATION</scope>
</reference>
<evidence type="ECO:0000256" key="3">
    <source>
        <dbReference type="ARBA" id="ARBA00022692"/>
    </source>
</evidence>
<comment type="subcellular location">
    <subcellularLocation>
        <location evidence="1">Membrane</location>
        <topology evidence="1">Lipid-anchor</topology>
        <topology evidence="1">GPI-anchor</topology>
    </subcellularLocation>
</comment>
<feature type="signal peptide" evidence="10">
    <location>
        <begin position="1"/>
        <end position="28"/>
    </location>
</feature>
<evidence type="ECO:0000256" key="4">
    <source>
        <dbReference type="ARBA" id="ARBA00022729"/>
    </source>
</evidence>
<dbReference type="InterPro" id="IPR031424">
    <property type="entry name" value="QVR-like"/>
</dbReference>
<keyword evidence="7" id="KW-0325">Glycoprotein</keyword>
<dbReference type="GO" id="GO:0098552">
    <property type="term" value="C:side of membrane"/>
    <property type="evidence" value="ECO:0007669"/>
    <property type="project" value="UniProtKB-KW"/>
</dbReference>
<gene>
    <name evidence="12" type="primary">LOC106741742</name>
</gene>
<feature type="transmembrane region" description="Helical" evidence="9">
    <location>
        <begin position="150"/>
        <end position="170"/>
    </location>
</feature>
<proteinExistence type="predicted"/>
<keyword evidence="8" id="KW-0449">Lipoprotein</keyword>
<evidence type="ECO:0000256" key="1">
    <source>
        <dbReference type="ARBA" id="ARBA00004589"/>
    </source>
</evidence>
<evidence type="ECO:0000313" key="12">
    <source>
        <dbReference type="RefSeq" id="XP_014469511.1"/>
    </source>
</evidence>
<keyword evidence="5 9" id="KW-1133">Transmembrane helix</keyword>
<dbReference type="Proteomes" id="UP000515204">
    <property type="component" value="Unplaced"/>
</dbReference>
<feature type="chain" id="PRO_5028100074" evidence="10">
    <location>
        <begin position="29"/>
        <end position="171"/>
    </location>
</feature>
<accession>A0A6P3WTN8</accession>
<evidence type="ECO:0000256" key="7">
    <source>
        <dbReference type="ARBA" id="ARBA00023180"/>
    </source>
</evidence>
<keyword evidence="4 10" id="KW-0732">Signal</keyword>
<name>A0A6P3WTN8_DINQU</name>
<evidence type="ECO:0000256" key="6">
    <source>
        <dbReference type="ARBA" id="ARBA00023136"/>
    </source>
</evidence>
<evidence type="ECO:0000256" key="8">
    <source>
        <dbReference type="ARBA" id="ARBA00023288"/>
    </source>
</evidence>
<dbReference type="Pfam" id="PF17064">
    <property type="entry name" value="QVR"/>
    <property type="match status" value="1"/>
</dbReference>
<evidence type="ECO:0000313" key="11">
    <source>
        <dbReference type="Proteomes" id="UP000515204"/>
    </source>
</evidence>
<dbReference type="GeneID" id="106741742"/>
<organism evidence="11 12">
    <name type="scientific">Dinoponera quadriceps</name>
    <name type="common">South American ant</name>
    <dbReference type="NCBI Taxonomy" id="609295"/>
    <lineage>
        <taxon>Eukaryota</taxon>
        <taxon>Metazoa</taxon>
        <taxon>Ecdysozoa</taxon>
        <taxon>Arthropoda</taxon>
        <taxon>Hexapoda</taxon>
        <taxon>Insecta</taxon>
        <taxon>Pterygota</taxon>
        <taxon>Neoptera</taxon>
        <taxon>Endopterygota</taxon>
        <taxon>Hymenoptera</taxon>
        <taxon>Apocrita</taxon>
        <taxon>Aculeata</taxon>
        <taxon>Formicoidea</taxon>
        <taxon>Formicidae</taxon>
        <taxon>Ponerinae</taxon>
        <taxon>Ponerini</taxon>
        <taxon>Dinoponera</taxon>
    </lineage>
</organism>
<keyword evidence="3 9" id="KW-0812">Transmembrane</keyword>
<dbReference type="AlphaFoldDB" id="A0A6P3WTN8"/>
<keyword evidence="2" id="KW-0336">GPI-anchor</keyword>
<evidence type="ECO:0000256" key="2">
    <source>
        <dbReference type="ARBA" id="ARBA00022622"/>
    </source>
</evidence>
<evidence type="ECO:0000256" key="10">
    <source>
        <dbReference type="SAM" id="SignalP"/>
    </source>
</evidence>
<dbReference type="GO" id="GO:0032222">
    <property type="term" value="P:regulation of synaptic transmission, cholinergic"/>
    <property type="evidence" value="ECO:0007669"/>
    <property type="project" value="InterPro"/>
</dbReference>
<dbReference type="PANTHER" id="PTHR33562:SF29">
    <property type="entry name" value="PROTEIN SLEEPLESS"/>
    <property type="match status" value="1"/>
</dbReference>
<evidence type="ECO:0000256" key="5">
    <source>
        <dbReference type="ARBA" id="ARBA00022989"/>
    </source>
</evidence>
<evidence type="ECO:0000256" key="9">
    <source>
        <dbReference type="SAM" id="Phobius"/>
    </source>
</evidence>